<proteinExistence type="predicted"/>
<accession>A0ABS3CUS1</accession>
<keyword evidence="2" id="KW-1185">Reference proteome</keyword>
<dbReference type="RefSeq" id="WP_206593737.1">
    <property type="nucleotide sequence ID" value="NZ_JAFKCS010000006.1"/>
</dbReference>
<evidence type="ECO:0000313" key="1">
    <source>
        <dbReference type="EMBL" id="MBN7819901.1"/>
    </source>
</evidence>
<organism evidence="1 2">
    <name type="scientific">Bowmanella yangjiangensis</name>
    <dbReference type="NCBI Taxonomy" id="2811230"/>
    <lineage>
        <taxon>Bacteria</taxon>
        <taxon>Pseudomonadati</taxon>
        <taxon>Pseudomonadota</taxon>
        <taxon>Gammaproteobacteria</taxon>
        <taxon>Alteromonadales</taxon>
        <taxon>Alteromonadaceae</taxon>
        <taxon>Bowmanella</taxon>
    </lineage>
</organism>
<protein>
    <submittedName>
        <fullName evidence="1">NRDE family protein</fullName>
    </submittedName>
</protein>
<dbReference type="InterPro" id="IPR008551">
    <property type="entry name" value="TANGO2"/>
</dbReference>
<dbReference type="EMBL" id="JAFKCS010000006">
    <property type="protein sequence ID" value="MBN7819901.1"/>
    <property type="molecule type" value="Genomic_DNA"/>
</dbReference>
<gene>
    <name evidence="1" type="ORF">J0A65_08485</name>
</gene>
<reference evidence="1 2" key="1">
    <citation type="submission" date="2021-03" db="EMBL/GenBank/DDBJ databases">
        <title>novel species isolated from a fishpond in China.</title>
        <authorList>
            <person name="Lu H."/>
            <person name="Cai Z."/>
        </authorList>
    </citation>
    <scope>NUCLEOTIDE SEQUENCE [LARGE SCALE GENOMIC DNA]</scope>
    <source>
        <strain evidence="1 2">Y57</strain>
    </source>
</reference>
<sequence length="256" mass="29039">MCILFVAVRLHPEYPLLIAANRDEFHRRPTSASGFWQDQPDILAGRDIQGGGTWMGINRRGQIAALTNIRSPSTFVADKPSRGHLVSDYLAGSSATDYAKWLRQYRNNYNGYNLLFGHWHSLSVYNNHTDQLTLLENGVYGLSNADIHSPWPKTSKGVAALTNYCHLGSTDIEMLFNILRDETPADEACLPDTGVSKEWEKRLSSIFICSEEYGTRTSTLLMINKHNQISWHERSFLPSGELYNTVNQHFPVDEYL</sequence>
<name>A0ABS3CUS1_9ALTE</name>
<dbReference type="PANTHER" id="PTHR17985:SF8">
    <property type="entry name" value="TRANSPORT AND GOLGI ORGANIZATION PROTEIN 2 HOMOLOG"/>
    <property type="match status" value="1"/>
</dbReference>
<evidence type="ECO:0000313" key="2">
    <source>
        <dbReference type="Proteomes" id="UP000663992"/>
    </source>
</evidence>
<comment type="caution">
    <text evidence="1">The sequence shown here is derived from an EMBL/GenBank/DDBJ whole genome shotgun (WGS) entry which is preliminary data.</text>
</comment>
<dbReference type="Proteomes" id="UP000663992">
    <property type="component" value="Unassembled WGS sequence"/>
</dbReference>
<dbReference type="PANTHER" id="PTHR17985">
    <property type="entry name" value="SER/THR-RICH PROTEIN T10 IN DGCR REGION"/>
    <property type="match status" value="1"/>
</dbReference>
<dbReference type="Pfam" id="PF05742">
    <property type="entry name" value="TANGO2"/>
    <property type="match status" value="1"/>
</dbReference>